<dbReference type="PANTHER" id="PTHR42877:SF4">
    <property type="entry name" value="FAD_NAD(P)-BINDING DOMAIN-CONTAINING PROTEIN-RELATED"/>
    <property type="match status" value="1"/>
</dbReference>
<comment type="caution">
    <text evidence="2">The sequence shown here is derived from an EMBL/GenBank/DDBJ whole genome shotgun (WGS) entry which is preliminary data.</text>
</comment>
<keyword evidence="1" id="KW-0560">Oxidoreductase</keyword>
<proteinExistence type="predicted"/>
<sequence length="486" mass="54218">MAPKVLIVGTGFGGLALALELKRAGYQDFVLLEQADEVGGVWRDNTYPGAGCDIPSPYYSYSFAPNRSWPARFARQRDILAYIRRIVDEYDLRRHIHFGVEVTAAAFDERRAVWQIDTEDGDLYEADVFVPAVGQLSRPSIPAIPGRDRFGGKAFHSARWNHGIDLSGKRVAVIGTGASAIQFVPEIAPKALQLTVFQRSAPWVTNRPDARYGVLHRLLAPALQRVERFGWWAFFEYSTLGLLGNQAVVRSLVGLPKWQLRRQVPDPVLRAKLTPTDSPGCRRALFSDDWYPALGRANVHVETERITEFTRSGIRTADGVEHRFDVVIYATGFAAQDFLGPIEVTGSGGADLREFWAEGARAYLGLAVPDFPNMFLMYGPNTNLGAGSIIFMHECQARYIRGVVEHLGAHPGTALAVRPAAEQRYDAEIQRRLAKSVWITCDSWYRAASGRVSTNWPGLVSEYRRRTRRVDLADYRTVTATSSEKA</sequence>
<dbReference type="PANTHER" id="PTHR42877">
    <property type="entry name" value="L-ORNITHINE N(5)-MONOOXYGENASE-RELATED"/>
    <property type="match status" value="1"/>
</dbReference>
<dbReference type="GO" id="GO:0050661">
    <property type="term" value="F:NADP binding"/>
    <property type="evidence" value="ECO:0007669"/>
    <property type="project" value="InterPro"/>
</dbReference>
<dbReference type="OrthoDB" id="5168853at2"/>
<reference evidence="2 3" key="1">
    <citation type="submission" date="2018-10" db="EMBL/GenBank/DDBJ databases">
        <title>Isolation from cow dung.</title>
        <authorList>
            <person name="Ling L."/>
        </authorList>
    </citation>
    <scope>NUCLEOTIDE SEQUENCE [LARGE SCALE GENOMIC DNA]</scope>
    <source>
        <strain evidence="2 3">NEAU-LL90</strain>
    </source>
</reference>
<protein>
    <submittedName>
        <fullName evidence="2">NAD(P)/FAD-dependent oxidoreductase</fullName>
    </submittedName>
</protein>
<keyword evidence="3" id="KW-1185">Reference proteome</keyword>
<dbReference type="InterPro" id="IPR000960">
    <property type="entry name" value="Flavin_mOase"/>
</dbReference>
<gene>
    <name evidence="2" type="ORF">EBN03_18615</name>
</gene>
<dbReference type="InterPro" id="IPR051209">
    <property type="entry name" value="FAD-bind_Monooxygenase_sf"/>
</dbReference>
<dbReference type="InterPro" id="IPR036188">
    <property type="entry name" value="FAD/NAD-bd_sf"/>
</dbReference>
<dbReference type="SUPFAM" id="SSF51905">
    <property type="entry name" value="FAD/NAD(P)-binding domain"/>
    <property type="match status" value="1"/>
</dbReference>
<accession>A0A3M2L9W5</accession>
<organism evidence="2 3">
    <name type="scientific">Nocardia stercoris</name>
    <dbReference type="NCBI Taxonomy" id="2483361"/>
    <lineage>
        <taxon>Bacteria</taxon>
        <taxon>Bacillati</taxon>
        <taxon>Actinomycetota</taxon>
        <taxon>Actinomycetes</taxon>
        <taxon>Mycobacteriales</taxon>
        <taxon>Nocardiaceae</taxon>
        <taxon>Nocardia</taxon>
    </lineage>
</organism>
<dbReference type="Pfam" id="PF13738">
    <property type="entry name" value="Pyr_redox_3"/>
    <property type="match status" value="1"/>
</dbReference>
<evidence type="ECO:0000313" key="2">
    <source>
        <dbReference type="EMBL" id="RMI31368.1"/>
    </source>
</evidence>
<dbReference type="AlphaFoldDB" id="A0A3M2L9W5"/>
<name>A0A3M2L9W5_9NOCA</name>
<evidence type="ECO:0000256" key="1">
    <source>
        <dbReference type="ARBA" id="ARBA00023002"/>
    </source>
</evidence>
<dbReference type="GO" id="GO:0016491">
    <property type="term" value="F:oxidoreductase activity"/>
    <property type="evidence" value="ECO:0007669"/>
    <property type="project" value="UniProtKB-KW"/>
</dbReference>
<dbReference type="GO" id="GO:0050660">
    <property type="term" value="F:flavin adenine dinucleotide binding"/>
    <property type="evidence" value="ECO:0007669"/>
    <property type="project" value="InterPro"/>
</dbReference>
<dbReference type="RefSeq" id="WP_122189319.1">
    <property type="nucleotide sequence ID" value="NZ_RFFH01000007.1"/>
</dbReference>
<dbReference type="Proteomes" id="UP000279275">
    <property type="component" value="Unassembled WGS sequence"/>
</dbReference>
<dbReference type="Gene3D" id="3.50.50.60">
    <property type="entry name" value="FAD/NAD(P)-binding domain"/>
    <property type="match status" value="2"/>
</dbReference>
<evidence type="ECO:0000313" key="3">
    <source>
        <dbReference type="Proteomes" id="UP000279275"/>
    </source>
</evidence>
<dbReference type="EMBL" id="RFFH01000007">
    <property type="protein sequence ID" value="RMI31368.1"/>
    <property type="molecule type" value="Genomic_DNA"/>
</dbReference>
<dbReference type="PRINTS" id="PR00370">
    <property type="entry name" value="FMOXYGENASE"/>
</dbReference>